<proteinExistence type="predicted"/>
<accession>A0A316Z840</accession>
<sequence>MHPRAESAHWCMLHDPDAAVLLGAARSTLHTAALLLSRAHCCCCVLLPAQGTASGSASAERQQAAIGMRDEGETARVTRPCLRVTASNAAGGEREQQPPLVSLWLAPSRLACPDVPCFRTSGSCHHQGRGAASRRISWSRRETLRASCGGSNAGGSGKASVR</sequence>
<dbReference type="Proteomes" id="UP000245946">
    <property type="component" value="Unassembled WGS sequence"/>
</dbReference>
<organism evidence="1 2">
    <name type="scientific">Tilletiopsis washingtonensis</name>
    <dbReference type="NCBI Taxonomy" id="58919"/>
    <lineage>
        <taxon>Eukaryota</taxon>
        <taxon>Fungi</taxon>
        <taxon>Dikarya</taxon>
        <taxon>Basidiomycota</taxon>
        <taxon>Ustilaginomycotina</taxon>
        <taxon>Exobasidiomycetes</taxon>
        <taxon>Entylomatales</taxon>
        <taxon>Entylomatales incertae sedis</taxon>
        <taxon>Tilletiopsis</taxon>
    </lineage>
</organism>
<reference evidence="1 2" key="1">
    <citation type="journal article" date="2018" name="Mol. Biol. Evol.">
        <title>Broad Genomic Sampling Reveals a Smut Pathogenic Ancestry of the Fungal Clade Ustilaginomycotina.</title>
        <authorList>
            <person name="Kijpornyongpan T."/>
            <person name="Mondo S.J."/>
            <person name="Barry K."/>
            <person name="Sandor L."/>
            <person name="Lee J."/>
            <person name="Lipzen A."/>
            <person name="Pangilinan J."/>
            <person name="LaButti K."/>
            <person name="Hainaut M."/>
            <person name="Henrissat B."/>
            <person name="Grigoriev I.V."/>
            <person name="Spatafora J.W."/>
            <person name="Aime M.C."/>
        </authorList>
    </citation>
    <scope>NUCLEOTIDE SEQUENCE [LARGE SCALE GENOMIC DNA]</scope>
    <source>
        <strain evidence="1 2">MCA 4186</strain>
    </source>
</reference>
<evidence type="ECO:0000313" key="2">
    <source>
        <dbReference type="Proteomes" id="UP000245946"/>
    </source>
</evidence>
<protein>
    <submittedName>
        <fullName evidence="1">Uncharacterized protein</fullName>
    </submittedName>
</protein>
<keyword evidence="2" id="KW-1185">Reference proteome</keyword>
<gene>
    <name evidence="1" type="ORF">FA09DRAFT_33938</name>
</gene>
<dbReference type="GeneID" id="37271748"/>
<dbReference type="RefSeq" id="XP_025598236.1">
    <property type="nucleotide sequence ID" value="XM_025744204.1"/>
</dbReference>
<evidence type="ECO:0000313" key="1">
    <source>
        <dbReference type="EMBL" id="PWN97957.1"/>
    </source>
</evidence>
<dbReference type="EMBL" id="KZ819293">
    <property type="protein sequence ID" value="PWN97957.1"/>
    <property type="molecule type" value="Genomic_DNA"/>
</dbReference>
<name>A0A316Z840_9BASI</name>
<dbReference type="AlphaFoldDB" id="A0A316Z840"/>